<keyword evidence="3" id="KW-1185">Reference proteome</keyword>
<accession>A0A1G9V4R5</accession>
<keyword evidence="1" id="KW-1133">Transmembrane helix</keyword>
<protein>
    <submittedName>
        <fullName evidence="2">Prepilin-type N-terminal cleavage/methylation domain-containing protein</fullName>
    </submittedName>
</protein>
<gene>
    <name evidence="2" type="ORF">SAMN05192585_10352</name>
</gene>
<keyword evidence="1" id="KW-0812">Transmembrane</keyword>
<feature type="transmembrane region" description="Helical" evidence="1">
    <location>
        <begin position="20"/>
        <end position="41"/>
    </location>
</feature>
<proteinExistence type="predicted"/>
<keyword evidence="1" id="KW-0472">Membrane</keyword>
<dbReference type="NCBIfam" id="TIGR02532">
    <property type="entry name" value="IV_pilin_GFxxxE"/>
    <property type="match status" value="1"/>
</dbReference>
<evidence type="ECO:0000313" key="2">
    <source>
        <dbReference type="EMBL" id="SDM67138.1"/>
    </source>
</evidence>
<sequence>MKTKIAVINNHKGLTLLELLISLAILGLMVVAFSAIFLPIFKIGGDAAQLNRGNAELTTNLENYMSEKTTPGVSVITDKMKINFHLVSGDTEVEAPGQLAEAKDDKTGEKLKVYVPSR</sequence>
<name>A0A1G9V4R5_9FIRM</name>
<dbReference type="Pfam" id="PF07963">
    <property type="entry name" value="N_methyl"/>
    <property type="match status" value="1"/>
</dbReference>
<dbReference type="EMBL" id="FNID01000003">
    <property type="protein sequence ID" value="SDM67138.1"/>
    <property type="molecule type" value="Genomic_DNA"/>
</dbReference>
<reference evidence="2 3" key="1">
    <citation type="submission" date="2016-10" db="EMBL/GenBank/DDBJ databases">
        <authorList>
            <person name="de Groot N.N."/>
        </authorList>
    </citation>
    <scope>NUCLEOTIDE SEQUENCE [LARGE SCALE GENOMIC DNA]</scope>
    <source>
        <strain evidence="2 3">CGMCC 1.5012</strain>
    </source>
</reference>
<evidence type="ECO:0000313" key="3">
    <source>
        <dbReference type="Proteomes" id="UP000199182"/>
    </source>
</evidence>
<dbReference type="AlphaFoldDB" id="A0A1G9V4R5"/>
<dbReference type="Proteomes" id="UP000199182">
    <property type="component" value="Unassembled WGS sequence"/>
</dbReference>
<dbReference type="InterPro" id="IPR012902">
    <property type="entry name" value="N_methyl_site"/>
</dbReference>
<dbReference type="PROSITE" id="PS00409">
    <property type="entry name" value="PROKAR_NTER_METHYL"/>
    <property type="match status" value="1"/>
</dbReference>
<dbReference type="STRING" id="258515.SAMN05192585_10352"/>
<organism evidence="2 3">
    <name type="scientific">Acetanaerobacterium elongatum</name>
    <dbReference type="NCBI Taxonomy" id="258515"/>
    <lineage>
        <taxon>Bacteria</taxon>
        <taxon>Bacillati</taxon>
        <taxon>Bacillota</taxon>
        <taxon>Clostridia</taxon>
        <taxon>Eubacteriales</taxon>
        <taxon>Oscillospiraceae</taxon>
        <taxon>Acetanaerobacterium</taxon>
    </lineage>
</organism>
<dbReference type="RefSeq" id="WP_162840282.1">
    <property type="nucleotide sequence ID" value="NZ_FNID01000003.1"/>
</dbReference>
<evidence type="ECO:0000256" key="1">
    <source>
        <dbReference type="SAM" id="Phobius"/>
    </source>
</evidence>